<dbReference type="PANTHER" id="PTHR33371:SF4">
    <property type="entry name" value="INTERMEMBRANE PHOSPHOLIPID TRANSPORT SYSTEM BINDING PROTEIN MLAD"/>
    <property type="match status" value="1"/>
</dbReference>
<reference evidence="2 3" key="1">
    <citation type="submission" date="2014-02" db="EMBL/GenBank/DDBJ databases">
        <authorList>
            <person name="Sears C."/>
            <person name="Carroll K."/>
            <person name="Sack B.R."/>
            <person name="Qadri F."/>
            <person name="Myers L.L."/>
            <person name="Chung G.-T."/>
            <person name="Escheverria P."/>
            <person name="Fraser C.M."/>
            <person name="Sadzewicz L."/>
            <person name="Shefchek K.A."/>
            <person name="Tallon L."/>
            <person name="Das S.P."/>
            <person name="Daugherty S."/>
            <person name="Mongodin E.F."/>
        </authorList>
    </citation>
    <scope>NUCLEOTIDE SEQUENCE [LARGE SCALE GENOMIC DNA]</scope>
    <source>
        <strain evidence="3">3988T(B)14</strain>
    </source>
</reference>
<dbReference type="EMBL" id="JGCY01000383">
    <property type="protein sequence ID" value="EXY72915.1"/>
    <property type="molecule type" value="Genomic_DNA"/>
</dbReference>
<protein>
    <submittedName>
        <fullName evidence="2">Mce related family protein</fullName>
    </submittedName>
</protein>
<comment type="caution">
    <text evidence="2">The sequence shown here is derived from an EMBL/GenBank/DDBJ whole genome shotgun (WGS) entry which is preliminary data.</text>
</comment>
<evidence type="ECO:0000313" key="3">
    <source>
        <dbReference type="Proteomes" id="UP000020529"/>
    </source>
</evidence>
<dbReference type="AlphaFoldDB" id="A0A015VXH4"/>
<sequence>MKLITKEVRIGIAGVAALCLLVFGINYLKGINMFKPASYFYVKFHNVNGLAQSSPVFADGVRVGIVRDIAYDYNQPENVIVEVEVDTDLRIPKGSSAELVPELMGGVRMNILLANNPRERYTVGDTIPGTLNNGMMEKVAAMMPAVEKMLPKLDSILTSLNTIMADQSIPATLHSIEKTTANLEVTSRQLKVLMNNDIPQLTGKLNTIGDNFVVISGNLKEIDYAATFKKIDATLSNVKMLTEKLNSKDNTVGLLLNDPQLYNNLNQTTINAANLLEDLKEHPKRYVHFSLFGKKDK</sequence>
<name>A0A015VXH4_BACFG</name>
<dbReference type="InterPro" id="IPR052336">
    <property type="entry name" value="MlaD_Phospholipid_Transporter"/>
</dbReference>
<accession>A0A015VXH4</accession>
<evidence type="ECO:0000259" key="1">
    <source>
        <dbReference type="Pfam" id="PF02470"/>
    </source>
</evidence>
<dbReference type="Proteomes" id="UP000020529">
    <property type="component" value="Unassembled WGS sequence"/>
</dbReference>
<evidence type="ECO:0000313" key="2">
    <source>
        <dbReference type="EMBL" id="EXY72915.1"/>
    </source>
</evidence>
<dbReference type="InterPro" id="IPR003399">
    <property type="entry name" value="Mce/MlaD"/>
</dbReference>
<gene>
    <name evidence="2" type="ORF">M124_3262</name>
</gene>
<dbReference type="RefSeq" id="WP_005790918.1">
    <property type="nucleotide sequence ID" value="NZ_JGCY01000383.1"/>
</dbReference>
<dbReference type="PANTHER" id="PTHR33371">
    <property type="entry name" value="INTERMEMBRANE PHOSPHOLIPID TRANSPORT SYSTEM BINDING PROTEIN MLAD-RELATED"/>
    <property type="match status" value="1"/>
</dbReference>
<organism evidence="2 3">
    <name type="scientific">Bacteroides fragilis str. 3988T(B)14</name>
    <dbReference type="NCBI Taxonomy" id="1339315"/>
    <lineage>
        <taxon>Bacteria</taxon>
        <taxon>Pseudomonadati</taxon>
        <taxon>Bacteroidota</taxon>
        <taxon>Bacteroidia</taxon>
        <taxon>Bacteroidales</taxon>
        <taxon>Bacteroidaceae</taxon>
        <taxon>Bacteroides</taxon>
    </lineage>
</organism>
<dbReference type="Pfam" id="PF02470">
    <property type="entry name" value="MlaD"/>
    <property type="match status" value="1"/>
</dbReference>
<dbReference type="PATRIC" id="fig|1339315.3.peg.3926"/>
<proteinExistence type="predicted"/>
<feature type="domain" description="Mce/MlaD" evidence="1">
    <location>
        <begin position="38"/>
        <end position="100"/>
    </location>
</feature>